<dbReference type="PATRIC" id="fig|1127483.3.peg.2673"/>
<feature type="binding site" evidence="3">
    <location>
        <position position="65"/>
    </location>
    <ligand>
        <name>Mg(2+)</name>
        <dbReference type="ChEBI" id="CHEBI:18420"/>
        <label>1</label>
    </ligand>
</feature>
<dbReference type="AlphaFoldDB" id="H1S4F2"/>
<dbReference type="Proteomes" id="UP000005808">
    <property type="component" value="Unassembled WGS sequence"/>
</dbReference>
<dbReference type="InterPro" id="IPR036705">
    <property type="entry name" value="Ribosyl_crysJ1_sf"/>
</dbReference>
<feature type="binding site" evidence="3">
    <location>
        <position position="306"/>
    </location>
    <ligand>
        <name>Mg(2+)</name>
        <dbReference type="ChEBI" id="CHEBI:18420"/>
        <label>1</label>
    </ligand>
</feature>
<evidence type="ECO:0000256" key="3">
    <source>
        <dbReference type="PIRSR" id="PIRSR605502-1"/>
    </source>
</evidence>
<comment type="cofactor">
    <cofactor evidence="3">
        <name>Mg(2+)</name>
        <dbReference type="ChEBI" id="CHEBI:18420"/>
    </cofactor>
    <text evidence="3">Binds 2 magnesium ions per subunit.</text>
</comment>
<dbReference type="EMBL" id="AHJE01000030">
    <property type="protein sequence ID" value="EHP42635.1"/>
    <property type="molecule type" value="Genomic_DNA"/>
</dbReference>
<feature type="binding site" evidence="3">
    <location>
        <position position="66"/>
    </location>
    <ligand>
        <name>Mg(2+)</name>
        <dbReference type="ChEBI" id="CHEBI:18420"/>
        <label>1</label>
    </ligand>
</feature>
<name>H1S4F2_9BURK</name>
<reference evidence="4 5" key="1">
    <citation type="journal article" date="2012" name="J. Bacteriol.">
        <title>De Novo Genome Project of Cupriavidus basilensis OR16.</title>
        <authorList>
            <person name="Cserhati M."/>
            <person name="Kriszt B."/>
            <person name="Szoboszlay S."/>
            <person name="Toth A."/>
            <person name="Szabo I."/>
            <person name="Tancsics A."/>
            <person name="Nagy I."/>
            <person name="Horvath B."/>
            <person name="Nagy I."/>
            <person name="Kukolya J."/>
        </authorList>
    </citation>
    <scope>NUCLEOTIDE SEQUENCE [LARGE SCALE GENOMIC DNA]</scope>
    <source>
        <strain evidence="4 5">OR16</strain>
    </source>
</reference>
<feature type="binding site" evidence="3">
    <location>
        <position position="304"/>
    </location>
    <ligand>
        <name>Mg(2+)</name>
        <dbReference type="ChEBI" id="CHEBI:18420"/>
        <label>2</label>
    </ligand>
</feature>
<dbReference type="PANTHER" id="PTHR16222:SF24">
    <property type="entry name" value="ADP-RIBOSYLHYDROLASE ARH3"/>
    <property type="match status" value="1"/>
</dbReference>
<comment type="caution">
    <text evidence="4">The sequence shown here is derived from an EMBL/GenBank/DDBJ whole genome shotgun (WGS) entry which is preliminary data.</text>
</comment>
<evidence type="ECO:0008006" key="6">
    <source>
        <dbReference type="Google" id="ProtNLM"/>
    </source>
</evidence>
<feature type="binding site" evidence="3">
    <location>
        <position position="307"/>
    </location>
    <ligand>
        <name>Mg(2+)</name>
        <dbReference type="ChEBI" id="CHEBI:18420"/>
        <label>1</label>
    </ligand>
</feature>
<proteinExistence type="inferred from homology"/>
<dbReference type="Pfam" id="PF03747">
    <property type="entry name" value="ADP_ribosyl_GH"/>
    <property type="match status" value="1"/>
</dbReference>
<dbReference type="InterPro" id="IPR005502">
    <property type="entry name" value="Ribosyl_crysJ1"/>
</dbReference>
<evidence type="ECO:0000256" key="1">
    <source>
        <dbReference type="ARBA" id="ARBA00010702"/>
    </source>
</evidence>
<dbReference type="RefSeq" id="WP_006158289.1">
    <property type="nucleotide sequence ID" value="NZ_AHJE01000030.1"/>
</dbReference>
<dbReference type="SUPFAM" id="SSF101478">
    <property type="entry name" value="ADP-ribosylglycohydrolase"/>
    <property type="match status" value="1"/>
</dbReference>
<evidence type="ECO:0000313" key="4">
    <source>
        <dbReference type="EMBL" id="EHP42635.1"/>
    </source>
</evidence>
<keyword evidence="3" id="KW-0460">Magnesium</keyword>
<comment type="similarity">
    <text evidence="1">Belongs to the ADP-ribosylglycohydrolase family.</text>
</comment>
<keyword evidence="2" id="KW-0378">Hydrolase</keyword>
<dbReference type="GO" id="GO:0016787">
    <property type="term" value="F:hydrolase activity"/>
    <property type="evidence" value="ECO:0007669"/>
    <property type="project" value="UniProtKB-KW"/>
</dbReference>
<organism evidence="4 5">
    <name type="scientific">Cupriavidus basilensis OR16</name>
    <dbReference type="NCBI Taxonomy" id="1127483"/>
    <lineage>
        <taxon>Bacteria</taxon>
        <taxon>Pseudomonadati</taxon>
        <taxon>Pseudomonadota</taxon>
        <taxon>Betaproteobacteria</taxon>
        <taxon>Burkholderiales</taxon>
        <taxon>Burkholderiaceae</taxon>
        <taxon>Cupriavidus</taxon>
    </lineage>
</organism>
<dbReference type="PANTHER" id="PTHR16222">
    <property type="entry name" value="ADP-RIBOSYLGLYCOHYDROLASE"/>
    <property type="match status" value="1"/>
</dbReference>
<gene>
    <name evidence="4" type="ORF">OR16_13319</name>
</gene>
<protein>
    <recommendedName>
        <fullName evidence="6">ADP-ribosylglycohydrolase</fullName>
    </recommendedName>
</protein>
<sequence>MFSASVIDREITRSRFRGCLLGGAVGDALGAPVEFLSLAEIRERFGTDGITGYAPAYGGVGTITDDTQMTLFTAEGLLRAWVGGAGRGDGSVPGVVSRAYLRWLLTQGIQPAFHRDVLSDKPGWLYQQAALHSRRAPGHTCLSALEAMLRLGEPARNDSKGCGGVMRVAPAGLFAWRRAGRGWPQDAFDLGMELAALTHGHPSGSLTGGVLAVLIGALAGGAALPDALSSAKACLSAWPHHEETLLAILHAQALADSGVAFDDAIARLGEGWVAEEALAISVYCALVARDFRHGVVLAVNHDGDSDSTGAITGNLLGALLGVEAIPPEWLAPLELRDVIAELADDLSVFPEWDVGGEAADEALAQRIGTKYPGL</sequence>
<evidence type="ECO:0000256" key="2">
    <source>
        <dbReference type="ARBA" id="ARBA00022801"/>
    </source>
</evidence>
<keyword evidence="3" id="KW-0479">Metal-binding</keyword>
<dbReference type="GO" id="GO:0046872">
    <property type="term" value="F:metal ion binding"/>
    <property type="evidence" value="ECO:0007669"/>
    <property type="project" value="UniProtKB-KW"/>
</dbReference>
<feature type="binding site" evidence="3">
    <location>
        <position position="64"/>
    </location>
    <ligand>
        <name>Mg(2+)</name>
        <dbReference type="ChEBI" id="CHEBI:18420"/>
        <label>1</label>
    </ligand>
</feature>
<evidence type="ECO:0000313" key="5">
    <source>
        <dbReference type="Proteomes" id="UP000005808"/>
    </source>
</evidence>
<accession>H1S4F2</accession>
<dbReference type="Gene3D" id="1.10.4080.10">
    <property type="entry name" value="ADP-ribosylation/Crystallin J1"/>
    <property type="match status" value="1"/>
</dbReference>
<dbReference type="InterPro" id="IPR050792">
    <property type="entry name" value="ADP-ribosylglycohydrolase"/>
</dbReference>